<dbReference type="Proteomes" id="UP000245396">
    <property type="component" value="Unassembled WGS sequence"/>
</dbReference>
<keyword evidence="3" id="KW-1185">Reference proteome</keyword>
<evidence type="ECO:0000259" key="1">
    <source>
        <dbReference type="Pfam" id="PF03886"/>
    </source>
</evidence>
<name>A0A316C872_PSESE</name>
<dbReference type="AlphaFoldDB" id="A0A316C872"/>
<sequence>MGTGLAVKAVQFMAGGAVALALSGCALLPGGGPAPLDTYELTAPSSPEKHARKRMQILIAEPSALKALDGQNVVIKRTSGVIEYLKGAQWADRLPRIVQARLAETFQHSGAFAGVGLPGEGLAIDYQVIVELRSFQVHVDGSSNAEIELFVRLLNDRNGEVRASRSFTASARVSGSGNDAYMRALDRAFGDAALQIVAWTDTSI</sequence>
<dbReference type="Gene3D" id="3.40.50.10610">
    <property type="entry name" value="ABC-type transport auxiliary lipoprotein component"/>
    <property type="match status" value="1"/>
</dbReference>
<dbReference type="Pfam" id="PF03886">
    <property type="entry name" value="ABC_trans_aux"/>
    <property type="match status" value="1"/>
</dbReference>
<dbReference type="EMBL" id="QGGG01000002">
    <property type="protein sequence ID" value="PWJ85959.1"/>
    <property type="molecule type" value="Genomic_DNA"/>
</dbReference>
<gene>
    <name evidence="2" type="ORF">C7441_102409</name>
</gene>
<dbReference type="SUPFAM" id="SSF159594">
    <property type="entry name" value="XCC0632-like"/>
    <property type="match status" value="1"/>
</dbReference>
<feature type="domain" description="ABC-type transport auxiliary lipoprotein component" evidence="1">
    <location>
        <begin position="39"/>
        <end position="197"/>
    </location>
</feature>
<proteinExistence type="predicted"/>
<organism evidence="2 3">
    <name type="scientific">Pseudaminobacter salicylatoxidans</name>
    <dbReference type="NCBI Taxonomy" id="93369"/>
    <lineage>
        <taxon>Bacteria</taxon>
        <taxon>Pseudomonadati</taxon>
        <taxon>Pseudomonadota</taxon>
        <taxon>Alphaproteobacteria</taxon>
        <taxon>Hyphomicrobiales</taxon>
        <taxon>Phyllobacteriaceae</taxon>
        <taxon>Pseudaminobacter</taxon>
    </lineage>
</organism>
<reference evidence="2 3" key="1">
    <citation type="submission" date="2018-05" db="EMBL/GenBank/DDBJ databases">
        <title>Genomic Encyclopedia of Type Strains, Phase IV (KMG-IV): sequencing the most valuable type-strain genomes for metagenomic binning, comparative biology and taxonomic classification.</title>
        <authorList>
            <person name="Goeker M."/>
        </authorList>
    </citation>
    <scope>NUCLEOTIDE SEQUENCE [LARGE SCALE GENOMIC DNA]</scope>
    <source>
        <strain evidence="2 3">DSM 6986</strain>
    </source>
</reference>
<dbReference type="InterPro" id="IPR005586">
    <property type="entry name" value="ABC_trans_aux"/>
</dbReference>
<evidence type="ECO:0000313" key="2">
    <source>
        <dbReference type="EMBL" id="PWJ85959.1"/>
    </source>
</evidence>
<dbReference type="STRING" id="1192868.GCA_000304395_03645"/>
<accession>A0A316C872</accession>
<evidence type="ECO:0000313" key="3">
    <source>
        <dbReference type="Proteomes" id="UP000245396"/>
    </source>
</evidence>
<protein>
    <submittedName>
        <fullName evidence="2">Cholesterol transport system auxiliary component</fullName>
    </submittedName>
</protein>
<comment type="caution">
    <text evidence="2">The sequence shown here is derived from an EMBL/GenBank/DDBJ whole genome shotgun (WGS) entry which is preliminary data.</text>
</comment>